<accession>A0ABX8SIG5</accession>
<proteinExistence type="predicted"/>
<evidence type="ECO:0000256" key="1">
    <source>
        <dbReference type="SAM" id="SignalP"/>
    </source>
</evidence>
<dbReference type="EMBL" id="CP079216">
    <property type="protein sequence ID" value="QXT63172.1"/>
    <property type="molecule type" value="Genomic_DNA"/>
</dbReference>
<evidence type="ECO:0000313" key="2">
    <source>
        <dbReference type="EMBL" id="QXT63172.1"/>
    </source>
</evidence>
<keyword evidence="2" id="KW-0378">Hydrolase</keyword>
<dbReference type="RefSeq" id="WP_219082818.1">
    <property type="nucleotide sequence ID" value="NZ_CP079216.1"/>
</dbReference>
<gene>
    <name evidence="2" type="ORF">KDB89_01415</name>
</gene>
<feature type="chain" id="PRO_5047192201" evidence="1">
    <location>
        <begin position="20"/>
        <end position="515"/>
    </location>
</feature>
<organism evidence="2 3">
    <name type="scientific">Tessaracoccus palaemonis</name>
    <dbReference type="NCBI Taxonomy" id="2829499"/>
    <lineage>
        <taxon>Bacteria</taxon>
        <taxon>Bacillati</taxon>
        <taxon>Actinomycetota</taxon>
        <taxon>Actinomycetes</taxon>
        <taxon>Propionibacteriales</taxon>
        <taxon>Propionibacteriaceae</taxon>
        <taxon>Tessaracoccus</taxon>
    </lineage>
</organism>
<evidence type="ECO:0000313" key="3">
    <source>
        <dbReference type="Proteomes" id="UP000824504"/>
    </source>
</evidence>
<reference evidence="2 3" key="1">
    <citation type="submission" date="2021-07" db="EMBL/GenBank/DDBJ databases">
        <title>complete genome sequencing of Tessaracoccus sp.J1M15.</title>
        <authorList>
            <person name="Bae J.-W."/>
            <person name="Kim D.-y."/>
        </authorList>
    </citation>
    <scope>NUCLEOTIDE SEQUENCE [LARGE SCALE GENOMIC DNA]</scope>
    <source>
        <strain evidence="2 3">J1M15</strain>
    </source>
</reference>
<keyword evidence="1" id="KW-0732">Signal</keyword>
<dbReference type="PROSITE" id="PS51257">
    <property type="entry name" value="PROKAR_LIPOPROTEIN"/>
    <property type="match status" value="1"/>
</dbReference>
<keyword evidence="2" id="KW-0645">Protease</keyword>
<keyword evidence="3" id="KW-1185">Reference proteome</keyword>
<feature type="signal peptide" evidence="1">
    <location>
        <begin position="1"/>
        <end position="19"/>
    </location>
</feature>
<protein>
    <submittedName>
        <fullName evidence="2">Serine protease</fullName>
    </submittedName>
</protein>
<dbReference type="GO" id="GO:0008233">
    <property type="term" value="F:peptidase activity"/>
    <property type="evidence" value="ECO:0007669"/>
    <property type="project" value="UniProtKB-KW"/>
</dbReference>
<dbReference type="Proteomes" id="UP000824504">
    <property type="component" value="Chromosome"/>
</dbReference>
<name>A0ABX8SIG5_9ACTN</name>
<dbReference type="Pfam" id="PF13365">
    <property type="entry name" value="Trypsin_2"/>
    <property type="match status" value="1"/>
</dbReference>
<sequence>MALKSVCGSAAAAALLLLAGCTGVTPPAPITPAPSATPVTPVAATPADPLPLADLAAFSGVVSLNAGSNCSGTLIDTGATAGPAYVLTNGHCIGDVGRSPQTTTHELDWFGTAEFLAAEGNLDATLSVDVVKLEYSTMRHTDTGIVRLDATLGELEDLGIRPVKIADAEPLAGQDVVNVGVPVQDLDQEEWVLRRGDCTLGAQHTLIEGRWLWFDAWSNDCPGIIQGSSGSPVLSVDTDGNPTGVVAMINTTTWGGTAANGGACSMNHPCEVTADGASMVEETSYAQSVAGLGKCFDDAGVFRTGGACPLPDSSVWAETGGGTFQGGDVPDATGATPQVSLVGRTAGTVRTALVPLGDGSACTSATTYASAEPQELPEAAGEWDLVGAKISVDLPETEGRFLFCAVSGNDYAGAASVLFDVDRTPPIFAAAADVEDIGGGTMIVRPHLVPPEIQTVRFTWGAPDEVDCDDPTTFQDFFIVPLTLEASDLPATYCLYGLDSAGNATDVTRIEIPGK</sequence>
<dbReference type="GO" id="GO:0006508">
    <property type="term" value="P:proteolysis"/>
    <property type="evidence" value="ECO:0007669"/>
    <property type="project" value="UniProtKB-KW"/>
</dbReference>